<feature type="transmembrane region" description="Helical" evidence="1">
    <location>
        <begin position="448"/>
        <end position="468"/>
    </location>
</feature>
<keyword evidence="5" id="KW-1185">Reference proteome</keyword>
<evidence type="ECO:0000313" key="5">
    <source>
        <dbReference type="Proteomes" id="UP000751190"/>
    </source>
</evidence>
<keyword evidence="2" id="KW-0732">Signal</keyword>
<dbReference type="EMBL" id="HBEB01009494">
    <property type="protein sequence ID" value="CAD8271824.1"/>
    <property type="molecule type" value="Transcribed_RNA"/>
</dbReference>
<dbReference type="AlphaFoldDB" id="A0A7R9UNV1"/>
<name>A0A7R9UNV1_DIALT</name>
<protein>
    <recommendedName>
        <fullName evidence="6">Alkaline phosphatase</fullName>
    </recommendedName>
</protein>
<organism evidence="3">
    <name type="scientific">Diacronema lutheri</name>
    <name type="common">Unicellular marine alga</name>
    <name type="synonym">Monochrysis lutheri</name>
    <dbReference type="NCBI Taxonomy" id="2081491"/>
    <lineage>
        <taxon>Eukaryota</taxon>
        <taxon>Haptista</taxon>
        <taxon>Haptophyta</taxon>
        <taxon>Pavlovophyceae</taxon>
        <taxon>Pavlovales</taxon>
        <taxon>Pavlovaceae</taxon>
        <taxon>Diacronema</taxon>
    </lineage>
</organism>
<evidence type="ECO:0000256" key="1">
    <source>
        <dbReference type="SAM" id="Phobius"/>
    </source>
</evidence>
<keyword evidence="1" id="KW-0472">Membrane</keyword>
<feature type="chain" id="PRO_5036212004" description="Alkaline phosphatase" evidence="2">
    <location>
        <begin position="16"/>
        <end position="485"/>
    </location>
</feature>
<dbReference type="OMA" id="QVAAFQI"/>
<evidence type="ECO:0000313" key="3">
    <source>
        <dbReference type="EMBL" id="CAD8271824.1"/>
    </source>
</evidence>
<sequence>MLRLSFALCLGGAAALSVEQGLYPGRVGDVVFTTAHKAEEAAHLVLLGAGKEAGPSSMPETSVAPLAAHIAGSLATAFPSQVPEVAPRVAAPASALLTLAVEGLTMADLAEYPRLAQLVGDGHAIRLEPTFEPRDRVSAAVSRATGMTPADHGIAAKAWLDAASSELVAAYSAGRDETAARVATVTDVVAQSSAGRALILSLSSDAQLAAAGGLHPSLLRTAAAAAWPTAVVSYDADSRALKPTQLGAVLPQPLFTVTVEEALASLAAIAPAEAAQLDVTQPLIAALVAEVGGALVILQRIAADPALAALVADRQPDVLAISIAALAPLRADAAAMRALDAALPKLVDAFSSAWGSKARAQLVLAPADADARVAPVDGWTVVGSHAFASDAAHAAKVDGCAKFALALEGSSITAHCVAASRAHRRLQEETAQMPPTTFTSDQLELYQVTLWSSILLIVTLLAGSCALYNMEVTQDSLLFSKGKDA</sequence>
<reference evidence="3" key="1">
    <citation type="submission" date="2021-01" db="EMBL/GenBank/DDBJ databases">
        <authorList>
            <person name="Corre E."/>
            <person name="Pelletier E."/>
            <person name="Niang G."/>
            <person name="Scheremetjew M."/>
            <person name="Finn R."/>
            <person name="Kale V."/>
            <person name="Holt S."/>
            <person name="Cochrane G."/>
            <person name="Meng A."/>
            <person name="Brown T."/>
            <person name="Cohen L."/>
        </authorList>
    </citation>
    <scope>NUCLEOTIDE SEQUENCE</scope>
    <source>
        <strain evidence="3">RCC1537</strain>
    </source>
</reference>
<proteinExistence type="predicted"/>
<keyword evidence="1" id="KW-0812">Transmembrane</keyword>
<feature type="signal peptide" evidence="2">
    <location>
        <begin position="1"/>
        <end position="15"/>
    </location>
</feature>
<evidence type="ECO:0000256" key="2">
    <source>
        <dbReference type="SAM" id="SignalP"/>
    </source>
</evidence>
<dbReference type="OrthoDB" id="7866065at2759"/>
<keyword evidence="1" id="KW-1133">Transmembrane helix</keyword>
<evidence type="ECO:0000313" key="4">
    <source>
        <dbReference type="EMBL" id="KAG8460880.1"/>
    </source>
</evidence>
<dbReference type="Proteomes" id="UP000751190">
    <property type="component" value="Unassembled WGS sequence"/>
</dbReference>
<dbReference type="EMBL" id="JAGTXO010000029">
    <property type="protein sequence ID" value="KAG8460880.1"/>
    <property type="molecule type" value="Genomic_DNA"/>
</dbReference>
<accession>A0A7R9UNV1</accession>
<evidence type="ECO:0008006" key="6">
    <source>
        <dbReference type="Google" id="ProtNLM"/>
    </source>
</evidence>
<reference evidence="4" key="2">
    <citation type="submission" date="2021-05" db="EMBL/GenBank/DDBJ databases">
        <title>The genome of the haptophyte Pavlova lutheri (Diacronema luteri, Pavlovales) - a model for lipid biosynthesis in eukaryotic algae.</title>
        <authorList>
            <person name="Hulatt C.J."/>
            <person name="Posewitz M.C."/>
        </authorList>
    </citation>
    <scope>NUCLEOTIDE SEQUENCE</scope>
    <source>
        <strain evidence="4">NIVA-4/92</strain>
    </source>
</reference>
<gene>
    <name evidence="4" type="ORF">KFE25_010631</name>
    <name evidence="3" type="ORF">PLUT1463_LOCUS6138</name>
</gene>